<evidence type="ECO:0000313" key="5">
    <source>
        <dbReference type="Proteomes" id="UP000013996"/>
    </source>
</evidence>
<dbReference type="GO" id="GO:0003723">
    <property type="term" value="F:RNA binding"/>
    <property type="evidence" value="ECO:0007669"/>
    <property type="project" value="TreeGrafter"/>
</dbReference>
<dbReference type="Pfam" id="PF00023">
    <property type="entry name" value="Ank"/>
    <property type="match status" value="1"/>
</dbReference>
<dbReference type="AlphaFoldDB" id="A0A5E8H9X6"/>
<dbReference type="EMBL" id="AOGX02000035">
    <property type="protein sequence ID" value="EOQ87450.1"/>
    <property type="molecule type" value="Genomic_DNA"/>
</dbReference>
<dbReference type="STRING" id="1249483.LEP1GSC202_2855"/>
<dbReference type="GO" id="GO:0004540">
    <property type="term" value="F:RNA nuclease activity"/>
    <property type="evidence" value="ECO:0007669"/>
    <property type="project" value="TreeGrafter"/>
</dbReference>
<dbReference type="InterPro" id="IPR002110">
    <property type="entry name" value="Ankyrin_rpt"/>
</dbReference>
<dbReference type="Pfam" id="PF12796">
    <property type="entry name" value="Ank_2"/>
    <property type="match status" value="2"/>
</dbReference>
<feature type="repeat" description="ANK" evidence="3">
    <location>
        <begin position="93"/>
        <end position="125"/>
    </location>
</feature>
<dbReference type="PRINTS" id="PR01415">
    <property type="entry name" value="ANKYRIN"/>
</dbReference>
<dbReference type="SMART" id="SM00248">
    <property type="entry name" value="ANK"/>
    <property type="match status" value="9"/>
</dbReference>
<keyword evidence="1" id="KW-0677">Repeat</keyword>
<reference evidence="4 5" key="1">
    <citation type="submission" date="2013-04" db="EMBL/GenBank/DDBJ databases">
        <authorList>
            <person name="Harkins D.M."/>
            <person name="Durkin A.S."/>
            <person name="Brinkac L.M."/>
            <person name="Haft D.H."/>
            <person name="Selengut J.D."/>
            <person name="Sanka R."/>
            <person name="DePew J."/>
            <person name="Purushe J."/>
            <person name="Hartskeerl R.A."/>
            <person name="Ahmed A."/>
            <person name="van der Linden H."/>
            <person name="Goris M.G.A."/>
            <person name="Vinetz J.M."/>
            <person name="Sutton G.G."/>
            <person name="Nierman W.C."/>
            <person name="Fouts D.E."/>
        </authorList>
    </citation>
    <scope>NUCLEOTIDE SEQUENCE [LARGE SCALE GENOMIC DNA]</scope>
    <source>
        <strain evidence="4 5">Sao Paulo</strain>
    </source>
</reference>
<feature type="repeat" description="ANK" evidence="3">
    <location>
        <begin position="154"/>
        <end position="186"/>
    </location>
</feature>
<dbReference type="PANTHER" id="PTHR24141:SF1">
    <property type="entry name" value="2-5A-DEPENDENT RIBONUCLEASE"/>
    <property type="match status" value="1"/>
</dbReference>
<dbReference type="Gene3D" id="1.25.40.20">
    <property type="entry name" value="Ankyrin repeat-containing domain"/>
    <property type="match status" value="3"/>
</dbReference>
<proteinExistence type="predicted"/>
<dbReference type="Proteomes" id="UP000013996">
    <property type="component" value="Unassembled WGS sequence"/>
</dbReference>
<organism evidence="4 5">
    <name type="scientific">Leptospira yanagawae serovar Saopaulo str. Sao Paulo = ATCC 700523</name>
    <dbReference type="NCBI Taxonomy" id="1249483"/>
    <lineage>
        <taxon>Bacteria</taxon>
        <taxon>Pseudomonadati</taxon>
        <taxon>Spirochaetota</taxon>
        <taxon>Spirochaetia</taxon>
        <taxon>Leptospirales</taxon>
        <taxon>Leptospiraceae</taxon>
        <taxon>Leptospira</taxon>
    </lineage>
</organism>
<evidence type="ECO:0000256" key="3">
    <source>
        <dbReference type="PROSITE-ProRule" id="PRU00023"/>
    </source>
</evidence>
<feature type="repeat" description="ANK" evidence="3">
    <location>
        <begin position="57"/>
        <end position="89"/>
    </location>
</feature>
<keyword evidence="2 3" id="KW-0040">ANK repeat</keyword>
<comment type="caution">
    <text evidence="4">The sequence shown here is derived from an EMBL/GenBank/DDBJ whole genome shotgun (WGS) entry which is preliminary data.</text>
</comment>
<evidence type="ECO:0000313" key="4">
    <source>
        <dbReference type="EMBL" id="EOQ87450.1"/>
    </source>
</evidence>
<dbReference type="SUPFAM" id="SSF48403">
    <property type="entry name" value="Ankyrin repeat"/>
    <property type="match status" value="1"/>
</dbReference>
<accession>A0A5E8H9X6</accession>
<feature type="repeat" description="ANK" evidence="3">
    <location>
        <begin position="189"/>
        <end position="221"/>
    </location>
</feature>
<dbReference type="PANTHER" id="PTHR24141">
    <property type="entry name" value="2-5A-DEPENDENT RIBONUCLEASE"/>
    <property type="match status" value="1"/>
</dbReference>
<feature type="repeat" description="ANK" evidence="3">
    <location>
        <begin position="121"/>
        <end position="153"/>
    </location>
</feature>
<dbReference type="RefSeq" id="WP_015678786.1">
    <property type="nucleotide sequence ID" value="NZ_AOGX02000035.1"/>
</dbReference>
<evidence type="ECO:0000256" key="1">
    <source>
        <dbReference type="ARBA" id="ARBA00022737"/>
    </source>
</evidence>
<feature type="repeat" description="ANK" evidence="3">
    <location>
        <begin position="258"/>
        <end position="290"/>
    </location>
</feature>
<sequence length="318" mass="34190">MPQSFPHSLFLLLFVLHCSTIRRPDPDVFVRAAGDGQNEILRTFLKNGANANAPNRHLVYPLRMAATWGHTDSVMLLLDSGANINAQVVGSPSRATALEGAASEGHMETVKLLLSRGADVNLTAPIVAASANGHTEIVRLLIKNGANVNAQNNEHTTALFEATKSGHIEIVNLLLASGVDVHWEAKGAGNRSALVLASGRGDLKLVKLLLGAGANRKVHTSKSLIAVIGYKDHPENLQREIIRLLLKAGADPNASDHFGLSVLGMATLYKRNTLVKELIHYGADVNAKDRDGRTALSIAREHQFNDIIRMLEKAGAKD</sequence>
<dbReference type="PROSITE" id="PS50088">
    <property type="entry name" value="ANK_REPEAT"/>
    <property type="match status" value="6"/>
</dbReference>
<protein>
    <submittedName>
        <fullName evidence="4">Ankyrin repeat protein</fullName>
    </submittedName>
</protein>
<name>A0A5E8H9X6_9LEPT</name>
<dbReference type="InterPro" id="IPR036770">
    <property type="entry name" value="Ankyrin_rpt-contain_sf"/>
</dbReference>
<dbReference type="PROSITE" id="PS50297">
    <property type="entry name" value="ANK_REP_REGION"/>
    <property type="match status" value="6"/>
</dbReference>
<gene>
    <name evidence="4" type="ORF">LEP1GSC202_2855</name>
</gene>
<dbReference type="OrthoDB" id="5622506at2"/>
<dbReference type="GO" id="GO:0006396">
    <property type="term" value="P:RNA processing"/>
    <property type="evidence" value="ECO:0007669"/>
    <property type="project" value="TreeGrafter"/>
</dbReference>
<evidence type="ECO:0000256" key="2">
    <source>
        <dbReference type="ARBA" id="ARBA00023043"/>
    </source>
</evidence>